<organism evidence="1 2">
    <name type="scientific">Ambrosiozyma monospora</name>
    <name type="common">Yeast</name>
    <name type="synonym">Endomycopsis monosporus</name>
    <dbReference type="NCBI Taxonomy" id="43982"/>
    <lineage>
        <taxon>Eukaryota</taxon>
        <taxon>Fungi</taxon>
        <taxon>Dikarya</taxon>
        <taxon>Ascomycota</taxon>
        <taxon>Saccharomycotina</taxon>
        <taxon>Pichiomycetes</taxon>
        <taxon>Pichiales</taxon>
        <taxon>Pichiaceae</taxon>
        <taxon>Ambrosiozyma</taxon>
    </lineage>
</organism>
<comment type="caution">
    <text evidence="1">The sequence shown here is derived from an EMBL/GenBank/DDBJ whole genome shotgun (WGS) entry which is preliminary data.</text>
</comment>
<dbReference type="EMBL" id="BSXS01004418">
    <property type="protein sequence ID" value="GME82955.1"/>
    <property type="molecule type" value="Genomic_DNA"/>
</dbReference>
<protein>
    <submittedName>
        <fullName evidence="1">Unnamed protein product</fullName>
    </submittedName>
</protein>
<reference evidence="1" key="1">
    <citation type="submission" date="2023-04" db="EMBL/GenBank/DDBJ databases">
        <title>Ambrosiozyma monospora NBRC 10751.</title>
        <authorList>
            <person name="Ichikawa N."/>
            <person name="Sato H."/>
            <person name="Tonouchi N."/>
        </authorList>
    </citation>
    <scope>NUCLEOTIDE SEQUENCE</scope>
    <source>
        <strain evidence="1">NBRC 10751</strain>
    </source>
</reference>
<proteinExistence type="predicted"/>
<keyword evidence="2" id="KW-1185">Reference proteome</keyword>
<evidence type="ECO:0000313" key="1">
    <source>
        <dbReference type="EMBL" id="GME82955.1"/>
    </source>
</evidence>
<name>A0ACB5T7M7_AMBMO</name>
<dbReference type="Proteomes" id="UP001165064">
    <property type="component" value="Unassembled WGS sequence"/>
</dbReference>
<evidence type="ECO:0000313" key="2">
    <source>
        <dbReference type="Proteomes" id="UP001165064"/>
    </source>
</evidence>
<gene>
    <name evidence="1" type="ORF">Amon02_000585900</name>
</gene>
<accession>A0ACB5T7M7</accession>
<sequence length="326" mass="39287">MKESKLYSDKSLFRTGQLLNLNPELYTIWNFRRDILTNFKFKQIPDTDPLKKTAALHKLIISELQFVQAKLSQYPKCYWIWDHRRWCLLNDSQSDWKHELDLISMFFQADSRNFHAWQYRRFIIQCYKDSLSSEDARIQVDWDEFKFTTKMINKDISNYSAWHNRSKLIEKLFIGSSVLKDDNDVYLQVFNAKDKLKFLRKELDLIKTAFYTDPDDSSVWIYLKWLFGDYYIKDLPKNESRKLLEDTIKDIDELNELETEDNGFDNQWCLKSDLFLLKSLLKLLPKDDSSESWKERVDTICDKLIQLDPMRKNKYREHKLQIATES</sequence>